<dbReference type="OrthoDB" id="312821at2759"/>
<dbReference type="EMBL" id="CCKQ01005680">
    <property type="protein sequence ID" value="CDW76937.1"/>
    <property type="molecule type" value="Genomic_DNA"/>
</dbReference>
<dbReference type="GO" id="GO:0000339">
    <property type="term" value="F:RNA cap binding"/>
    <property type="evidence" value="ECO:0007669"/>
    <property type="project" value="InterPro"/>
</dbReference>
<reference evidence="2 3" key="1">
    <citation type="submission" date="2014-06" db="EMBL/GenBank/DDBJ databases">
        <authorList>
            <person name="Swart Estienne"/>
        </authorList>
    </citation>
    <scope>NUCLEOTIDE SEQUENCE [LARGE SCALE GENOMIC DNA]</scope>
    <source>
        <strain evidence="2 3">130c</strain>
    </source>
</reference>
<protein>
    <submittedName>
        <fullName evidence="2">Cap binding protein</fullName>
    </submittedName>
</protein>
<dbReference type="AlphaFoldDB" id="A0A078A463"/>
<dbReference type="GO" id="GO:0005634">
    <property type="term" value="C:nucleus"/>
    <property type="evidence" value="ECO:0007669"/>
    <property type="project" value="TreeGrafter"/>
</dbReference>
<organism evidence="2 3">
    <name type="scientific">Stylonychia lemnae</name>
    <name type="common">Ciliate</name>
    <dbReference type="NCBI Taxonomy" id="5949"/>
    <lineage>
        <taxon>Eukaryota</taxon>
        <taxon>Sar</taxon>
        <taxon>Alveolata</taxon>
        <taxon>Ciliophora</taxon>
        <taxon>Intramacronucleata</taxon>
        <taxon>Spirotrichea</taxon>
        <taxon>Stichotrichia</taxon>
        <taxon>Sporadotrichida</taxon>
        <taxon>Oxytrichidae</taxon>
        <taxon>Stylonychinae</taxon>
        <taxon>Stylonychia</taxon>
    </lineage>
</organism>
<dbReference type="GO" id="GO:0006406">
    <property type="term" value="P:mRNA export from nucleus"/>
    <property type="evidence" value="ECO:0007669"/>
    <property type="project" value="InterPro"/>
</dbReference>
<dbReference type="InterPro" id="IPR027159">
    <property type="entry name" value="CBP80"/>
</dbReference>
<dbReference type="Gene3D" id="1.25.40.180">
    <property type="match status" value="3"/>
</dbReference>
<dbReference type="GO" id="GO:0003729">
    <property type="term" value="F:mRNA binding"/>
    <property type="evidence" value="ECO:0007669"/>
    <property type="project" value="TreeGrafter"/>
</dbReference>
<evidence type="ECO:0000313" key="3">
    <source>
        <dbReference type="Proteomes" id="UP000039865"/>
    </source>
</evidence>
<evidence type="ECO:0000259" key="1">
    <source>
        <dbReference type="Pfam" id="PF09090"/>
    </source>
</evidence>
<evidence type="ECO:0000313" key="2">
    <source>
        <dbReference type="EMBL" id="CDW76937.1"/>
    </source>
</evidence>
<dbReference type="GO" id="GO:0000184">
    <property type="term" value="P:nuclear-transcribed mRNA catabolic process, nonsense-mediated decay"/>
    <property type="evidence" value="ECO:0007669"/>
    <property type="project" value="TreeGrafter"/>
</dbReference>
<dbReference type="GO" id="GO:0005846">
    <property type="term" value="C:nuclear cap binding complex"/>
    <property type="evidence" value="ECO:0007669"/>
    <property type="project" value="InterPro"/>
</dbReference>
<keyword evidence="3" id="KW-1185">Reference proteome</keyword>
<dbReference type="OMA" id="AYMILEV"/>
<name>A0A078A463_STYLE</name>
<dbReference type="Proteomes" id="UP000039865">
    <property type="component" value="Unassembled WGS sequence"/>
</dbReference>
<accession>A0A078A463</accession>
<proteinExistence type="predicted"/>
<dbReference type="PANTHER" id="PTHR12412:SF2">
    <property type="entry name" value="NUCLEAR CAP-BINDING PROTEIN SUBUNIT 1"/>
    <property type="match status" value="1"/>
</dbReference>
<sequence>MIVRIGDERRHLRDEHVKKLKEFILLEQTQSNYREVVVDTLVKCIQNLPHKVMLYAALITLIGQEDLELATQIVQELFDTLKLSLFSTQQNATHAKSVLRLIGALTNYKLIDSKLTLEILSKILDCSQSKNFHISLDLILVSVIFALQISAEVLNQEQTQEYRSFFEKLRVQMNDRANNKSSSFRALNPLRKSQDQDTISLLWEEFRQNQDQIINYQSILISVTSEVETQLKLSTKRINHLKLDSLLDESNLNVEGFVLRDGKIEQKSQQLKYYSSIPLNPTKVKLNQRVEQILYEDLLSQVLCSFSDSQEMTAHNLWSLYIDEKLQEFHQQMILNSIFTSAFKLPQSHTLPIFYAQVMNTIISQTKDSANFKKIQDHLELCISHYFKQYENLDSEIQERLMEFTSFYISQLDFKFDLLLEKFVNQDVDEEILKKLFIVLVRMSFTKKVQQQIDEKYHHLLPEDRLFQEPVLKYCNESQDNPDAQIILDKLNSKETPKNLFEALVGEQSKLEATGEQLKEIFLECIMARTKKSLEHLKRFIEIYYHEIIKPFFLGTTIAESQITLMKSVCQMWINNPRKNLQIIDKLFSLGLVIPKYAVQYCLDSLIRKISENEELSQDLIEFKILNNLSQLVNQRQQQMFTLYNQKDMPQSSKEKMSIDEGASTHQHLDLSYSKRVQIKNNEDFIKEFEQGQKEKEETLTLIQKGLFDLVDNSENKIVADQSIILLRAHLTILNPTFVITNAKSSALQQVVDTLKSL</sequence>
<dbReference type="SUPFAM" id="SSF48371">
    <property type="entry name" value="ARM repeat"/>
    <property type="match status" value="3"/>
</dbReference>
<dbReference type="Pfam" id="PF09090">
    <property type="entry name" value="MIF4G_like_2"/>
    <property type="match status" value="1"/>
</dbReference>
<feature type="domain" description="MIF4G-like type 2" evidence="1">
    <location>
        <begin position="478"/>
        <end position="715"/>
    </location>
</feature>
<gene>
    <name evidence="2" type="primary">Contig7625.g8130</name>
    <name evidence="2" type="ORF">STYLEM_5902</name>
</gene>
<dbReference type="PANTHER" id="PTHR12412">
    <property type="entry name" value="CAP BINDING PROTEIN"/>
    <property type="match status" value="1"/>
</dbReference>
<dbReference type="InParanoid" id="A0A078A463"/>
<dbReference type="InterPro" id="IPR016024">
    <property type="entry name" value="ARM-type_fold"/>
</dbReference>
<dbReference type="InterPro" id="IPR015174">
    <property type="entry name" value="MIF4G-like_typ-2"/>
</dbReference>